<feature type="domain" description="Rhodopsin" evidence="8">
    <location>
        <begin position="31"/>
        <end position="265"/>
    </location>
</feature>
<feature type="compositionally biased region" description="Low complexity" evidence="6">
    <location>
        <begin position="291"/>
        <end position="302"/>
    </location>
</feature>
<dbReference type="EMBL" id="JAAMPI010000682">
    <property type="protein sequence ID" value="KAF4629398.1"/>
    <property type="molecule type" value="Genomic_DNA"/>
</dbReference>
<evidence type="ECO:0000313" key="10">
    <source>
        <dbReference type="Proteomes" id="UP000566819"/>
    </source>
</evidence>
<keyword evidence="2 7" id="KW-0812">Transmembrane</keyword>
<feature type="transmembrane region" description="Helical" evidence="7">
    <location>
        <begin position="127"/>
        <end position="149"/>
    </location>
</feature>
<keyword evidence="10" id="KW-1185">Reference proteome</keyword>
<evidence type="ECO:0000256" key="7">
    <source>
        <dbReference type="SAM" id="Phobius"/>
    </source>
</evidence>
<feature type="compositionally biased region" description="Basic and acidic residues" evidence="6">
    <location>
        <begin position="341"/>
        <end position="354"/>
    </location>
</feature>
<comment type="subcellular location">
    <subcellularLocation>
        <location evidence="1">Membrane</location>
        <topology evidence="1">Multi-pass membrane protein</topology>
    </subcellularLocation>
</comment>
<organism evidence="9 10">
    <name type="scientific">Cudoniella acicularis</name>
    <dbReference type="NCBI Taxonomy" id="354080"/>
    <lineage>
        <taxon>Eukaryota</taxon>
        <taxon>Fungi</taxon>
        <taxon>Dikarya</taxon>
        <taxon>Ascomycota</taxon>
        <taxon>Pezizomycotina</taxon>
        <taxon>Leotiomycetes</taxon>
        <taxon>Helotiales</taxon>
        <taxon>Tricladiaceae</taxon>
        <taxon>Cudoniella</taxon>
    </lineage>
</organism>
<evidence type="ECO:0000256" key="2">
    <source>
        <dbReference type="ARBA" id="ARBA00022692"/>
    </source>
</evidence>
<dbReference type="Proteomes" id="UP000566819">
    <property type="component" value="Unassembled WGS sequence"/>
</dbReference>
<feature type="transmembrane region" description="Helical" evidence="7">
    <location>
        <begin position="47"/>
        <end position="72"/>
    </location>
</feature>
<evidence type="ECO:0000259" key="8">
    <source>
        <dbReference type="Pfam" id="PF20684"/>
    </source>
</evidence>
<comment type="caution">
    <text evidence="9">The sequence shown here is derived from an EMBL/GenBank/DDBJ whole genome shotgun (WGS) entry which is preliminary data.</text>
</comment>
<dbReference type="PANTHER" id="PTHR33048:SF47">
    <property type="entry name" value="INTEGRAL MEMBRANE PROTEIN-RELATED"/>
    <property type="match status" value="1"/>
</dbReference>
<dbReference type="AlphaFoldDB" id="A0A8H4W0B0"/>
<evidence type="ECO:0000313" key="9">
    <source>
        <dbReference type="EMBL" id="KAF4629398.1"/>
    </source>
</evidence>
<keyword evidence="3 7" id="KW-1133">Transmembrane helix</keyword>
<feature type="region of interest" description="Disordered" evidence="6">
    <location>
        <begin position="291"/>
        <end position="360"/>
    </location>
</feature>
<gene>
    <name evidence="9" type="ORF">G7Y89_g8748</name>
</gene>
<proteinExistence type="inferred from homology"/>
<dbReference type="InterPro" id="IPR049326">
    <property type="entry name" value="Rhodopsin_dom_fungi"/>
</dbReference>
<feature type="transmembrane region" description="Helical" evidence="7">
    <location>
        <begin position="208"/>
        <end position="230"/>
    </location>
</feature>
<reference evidence="9 10" key="1">
    <citation type="submission" date="2020-03" db="EMBL/GenBank/DDBJ databases">
        <title>Draft Genome Sequence of Cudoniella acicularis.</title>
        <authorList>
            <person name="Buettner E."/>
            <person name="Kellner H."/>
        </authorList>
    </citation>
    <scope>NUCLEOTIDE SEQUENCE [LARGE SCALE GENOMIC DNA]</scope>
    <source>
        <strain evidence="9 10">DSM 108380</strain>
    </source>
</reference>
<evidence type="ECO:0000256" key="6">
    <source>
        <dbReference type="SAM" id="MobiDB-lite"/>
    </source>
</evidence>
<sequence length="374" mass="41128">MTFNTFQGDEQGAYWVVLIVSAMICMIAIALRFIATRQTRRKPALEDWLALSAVLVFLLRVAVVLYALNIINGRDLNTVAVDTVAFEKVFKMVFLADLITPLDQTLAKFSILALYHRIFGVKRTFVYWIWFLGAFQGAVYIMSLFLQVYQCHPVEKFWKWWVPGTCIKYQLILVSGEPPNSIIDFFLVILAMFMIRSLQISRGTKWKLFFLFGIGSLAGIFGFIKIGLAYSPTLTNTSAVLGLWAAVQSVACIVCCCAPVYKPLLPETGLWSRLTSKVSSLGLATLRTKPKSASGSAISGSKTDAHGGGEPHSSSETGSQHSQSWLRMDGSSNKGLAWAEPRAKDGGGDAELGHTGESTYPMGAIKVNRTVDVV</sequence>
<dbReference type="OrthoDB" id="3535538at2759"/>
<dbReference type="GO" id="GO:0016020">
    <property type="term" value="C:membrane"/>
    <property type="evidence" value="ECO:0007669"/>
    <property type="project" value="UniProtKB-SubCell"/>
</dbReference>
<feature type="transmembrane region" description="Helical" evidence="7">
    <location>
        <begin position="242"/>
        <end position="261"/>
    </location>
</feature>
<evidence type="ECO:0000256" key="3">
    <source>
        <dbReference type="ARBA" id="ARBA00022989"/>
    </source>
</evidence>
<comment type="similarity">
    <text evidence="5">Belongs to the SAT4 family.</text>
</comment>
<name>A0A8H4W0B0_9HELO</name>
<feature type="transmembrane region" description="Helical" evidence="7">
    <location>
        <begin position="12"/>
        <end position="35"/>
    </location>
</feature>
<accession>A0A8H4W0B0</accession>
<dbReference type="Pfam" id="PF20684">
    <property type="entry name" value="Fung_rhodopsin"/>
    <property type="match status" value="1"/>
</dbReference>
<evidence type="ECO:0000256" key="5">
    <source>
        <dbReference type="ARBA" id="ARBA00038359"/>
    </source>
</evidence>
<dbReference type="InterPro" id="IPR052337">
    <property type="entry name" value="SAT4-like"/>
</dbReference>
<dbReference type="PANTHER" id="PTHR33048">
    <property type="entry name" value="PTH11-LIKE INTEGRAL MEMBRANE PROTEIN (AFU_ORTHOLOGUE AFUA_5G11245)"/>
    <property type="match status" value="1"/>
</dbReference>
<protein>
    <recommendedName>
        <fullName evidence="8">Rhodopsin domain-containing protein</fullName>
    </recommendedName>
</protein>
<feature type="compositionally biased region" description="Low complexity" evidence="6">
    <location>
        <begin position="312"/>
        <end position="324"/>
    </location>
</feature>
<keyword evidence="4 7" id="KW-0472">Membrane</keyword>
<evidence type="ECO:0000256" key="4">
    <source>
        <dbReference type="ARBA" id="ARBA00023136"/>
    </source>
</evidence>
<evidence type="ECO:0000256" key="1">
    <source>
        <dbReference type="ARBA" id="ARBA00004141"/>
    </source>
</evidence>
<feature type="transmembrane region" description="Helical" evidence="7">
    <location>
        <begin position="178"/>
        <end position="196"/>
    </location>
</feature>